<evidence type="ECO:0000256" key="3">
    <source>
        <dbReference type="ARBA" id="ARBA00022448"/>
    </source>
</evidence>
<feature type="transmembrane region" description="Helical" evidence="9">
    <location>
        <begin position="160"/>
        <end position="180"/>
    </location>
</feature>
<dbReference type="OrthoDB" id="9804300at2"/>
<keyword evidence="4" id="KW-1003">Cell membrane</keyword>
<dbReference type="Gene3D" id="1.10.3470.10">
    <property type="entry name" value="ABC transporter involved in vitamin B12 uptake, BtuC"/>
    <property type="match status" value="1"/>
</dbReference>
<name>A0A5C0AZJ7_9BURK</name>
<proteinExistence type="inferred from homology"/>
<evidence type="ECO:0000256" key="1">
    <source>
        <dbReference type="ARBA" id="ARBA00004651"/>
    </source>
</evidence>
<feature type="transmembrane region" description="Helical" evidence="9">
    <location>
        <begin position="200"/>
        <end position="232"/>
    </location>
</feature>
<dbReference type="GO" id="GO:0043190">
    <property type="term" value="C:ATP-binding cassette (ABC) transporter complex"/>
    <property type="evidence" value="ECO:0007669"/>
    <property type="project" value="InterPro"/>
</dbReference>
<dbReference type="Pfam" id="PF00950">
    <property type="entry name" value="ABC-3"/>
    <property type="match status" value="1"/>
</dbReference>
<feature type="transmembrane region" description="Helical" evidence="9">
    <location>
        <begin position="37"/>
        <end position="56"/>
    </location>
</feature>
<dbReference type="Proteomes" id="UP000325161">
    <property type="component" value="Chromosome"/>
</dbReference>
<evidence type="ECO:0000256" key="7">
    <source>
        <dbReference type="ARBA" id="ARBA00023136"/>
    </source>
</evidence>
<feature type="transmembrane region" description="Helical" evidence="9">
    <location>
        <begin position="244"/>
        <end position="269"/>
    </location>
</feature>
<dbReference type="GO" id="GO:0010043">
    <property type="term" value="P:response to zinc ion"/>
    <property type="evidence" value="ECO:0007669"/>
    <property type="project" value="TreeGrafter"/>
</dbReference>
<dbReference type="KEGG" id="pacr:FXN63_19255"/>
<keyword evidence="5 8" id="KW-0812">Transmembrane</keyword>
<evidence type="ECO:0000256" key="5">
    <source>
        <dbReference type="ARBA" id="ARBA00022692"/>
    </source>
</evidence>
<gene>
    <name evidence="10" type="ORF">FXN63_19255</name>
</gene>
<evidence type="ECO:0000256" key="9">
    <source>
        <dbReference type="SAM" id="Phobius"/>
    </source>
</evidence>
<comment type="subcellular location">
    <subcellularLocation>
        <location evidence="1 8">Cell membrane</location>
        <topology evidence="1 8">Multi-pass membrane protein</topology>
    </subcellularLocation>
</comment>
<keyword evidence="3 8" id="KW-0813">Transport</keyword>
<dbReference type="PANTHER" id="PTHR30477:SF8">
    <property type="entry name" value="METAL TRANSPORT SYSTEM MEMBRANE PROTEIN CT_070-RELATED"/>
    <property type="match status" value="1"/>
</dbReference>
<keyword evidence="11" id="KW-1185">Reference proteome</keyword>
<dbReference type="PANTHER" id="PTHR30477">
    <property type="entry name" value="ABC-TRANSPORTER METAL-BINDING PROTEIN"/>
    <property type="match status" value="1"/>
</dbReference>
<keyword evidence="6 9" id="KW-1133">Transmembrane helix</keyword>
<accession>A0A5C0AZJ7</accession>
<dbReference type="RefSeq" id="WP_148816785.1">
    <property type="nucleotide sequence ID" value="NZ_CP043046.1"/>
</dbReference>
<evidence type="ECO:0000313" key="10">
    <source>
        <dbReference type="EMBL" id="QEI07738.1"/>
    </source>
</evidence>
<evidence type="ECO:0000256" key="6">
    <source>
        <dbReference type="ARBA" id="ARBA00022989"/>
    </source>
</evidence>
<evidence type="ECO:0000256" key="4">
    <source>
        <dbReference type="ARBA" id="ARBA00022475"/>
    </source>
</evidence>
<sequence>MLIDFLQLSLVPMLIAVLASMACALPGNFLVLRQQSLIGDAVSHVVLPGVVGAFVVTGTIATAPMLIGAAVAALFAVGLIEIIRRLGKVEPGAAMGVVFTALFAAGVVWLEQSNSASVHLDVEHVLYGNLESLIWLDAESWASLVNPAALATVPEQLGRLAWVMAVVAIVIWVLWRPLVIGTFDPAFAASAGARPGLTSLALLVVVALSAVAAFEAVGAIIVVAMFICPAAAARLMTNKLHTQVAWSLGFAATAAIGGYTLAAWGPIWLGFENSVSAAGMIATTGGLILLLACCFGPCRRSR</sequence>
<evidence type="ECO:0000256" key="2">
    <source>
        <dbReference type="ARBA" id="ARBA00008034"/>
    </source>
</evidence>
<dbReference type="GO" id="GO:0055085">
    <property type="term" value="P:transmembrane transport"/>
    <property type="evidence" value="ECO:0007669"/>
    <property type="project" value="InterPro"/>
</dbReference>
<dbReference type="SUPFAM" id="SSF81345">
    <property type="entry name" value="ABC transporter involved in vitamin B12 uptake, BtuC"/>
    <property type="match status" value="1"/>
</dbReference>
<organism evidence="10 11">
    <name type="scientific">Pigmentiphaga aceris</name>
    <dbReference type="NCBI Taxonomy" id="1940612"/>
    <lineage>
        <taxon>Bacteria</taxon>
        <taxon>Pseudomonadati</taxon>
        <taxon>Pseudomonadota</taxon>
        <taxon>Betaproteobacteria</taxon>
        <taxon>Burkholderiales</taxon>
        <taxon>Alcaligenaceae</taxon>
        <taxon>Pigmentiphaga</taxon>
    </lineage>
</organism>
<dbReference type="InterPro" id="IPR037294">
    <property type="entry name" value="ABC_BtuC-like"/>
</dbReference>
<comment type="similarity">
    <text evidence="2 8">Belongs to the ABC-3 integral membrane protein family.</text>
</comment>
<evidence type="ECO:0000313" key="11">
    <source>
        <dbReference type="Proteomes" id="UP000325161"/>
    </source>
</evidence>
<dbReference type="InterPro" id="IPR001626">
    <property type="entry name" value="ABC_TroCD"/>
</dbReference>
<reference evidence="10 11" key="1">
    <citation type="submission" date="2019-08" db="EMBL/GenBank/DDBJ databases">
        <title>Amphibian skin-associated Pigmentiphaga: genome sequence and occurrence across geography and hosts.</title>
        <authorList>
            <person name="Bletz M.C."/>
            <person name="Bunk B."/>
            <person name="Sproeer C."/>
            <person name="Biwer P."/>
            <person name="Reiter S."/>
            <person name="Rabemananjara F.C.E."/>
            <person name="Schulz S."/>
            <person name="Overmann J."/>
            <person name="Vences M."/>
        </authorList>
    </citation>
    <scope>NUCLEOTIDE SEQUENCE [LARGE SCALE GENOMIC DNA]</scope>
    <source>
        <strain evidence="10 11">Mada1488</strain>
    </source>
</reference>
<feature type="transmembrane region" description="Helical" evidence="9">
    <location>
        <begin position="275"/>
        <end position="298"/>
    </location>
</feature>
<evidence type="ECO:0000256" key="8">
    <source>
        <dbReference type="RuleBase" id="RU003943"/>
    </source>
</evidence>
<feature type="transmembrane region" description="Helical" evidence="9">
    <location>
        <begin position="6"/>
        <end position="25"/>
    </location>
</feature>
<dbReference type="EMBL" id="CP043046">
    <property type="protein sequence ID" value="QEI07738.1"/>
    <property type="molecule type" value="Genomic_DNA"/>
</dbReference>
<keyword evidence="7 9" id="KW-0472">Membrane</keyword>
<dbReference type="AlphaFoldDB" id="A0A5C0AZJ7"/>
<feature type="transmembrane region" description="Helical" evidence="9">
    <location>
        <begin position="92"/>
        <end position="112"/>
    </location>
</feature>
<protein>
    <submittedName>
        <fullName evidence="10">Metal ABC transporter permease</fullName>
    </submittedName>
</protein>